<dbReference type="Pfam" id="PF00917">
    <property type="entry name" value="MATH"/>
    <property type="match status" value="1"/>
</dbReference>
<organism evidence="2 3">
    <name type="scientific">Pristionchus mayeri</name>
    <dbReference type="NCBI Taxonomy" id="1317129"/>
    <lineage>
        <taxon>Eukaryota</taxon>
        <taxon>Metazoa</taxon>
        <taxon>Ecdysozoa</taxon>
        <taxon>Nematoda</taxon>
        <taxon>Chromadorea</taxon>
        <taxon>Rhabditida</taxon>
        <taxon>Rhabditina</taxon>
        <taxon>Diplogasteromorpha</taxon>
        <taxon>Diplogasteroidea</taxon>
        <taxon>Neodiplogasteridae</taxon>
        <taxon>Pristionchus</taxon>
    </lineage>
</organism>
<evidence type="ECO:0000313" key="2">
    <source>
        <dbReference type="EMBL" id="GMR34792.1"/>
    </source>
</evidence>
<feature type="non-terminal residue" evidence="2">
    <location>
        <position position="107"/>
    </location>
</feature>
<dbReference type="AlphaFoldDB" id="A0AAN4Z5E5"/>
<evidence type="ECO:0000313" key="3">
    <source>
        <dbReference type="Proteomes" id="UP001328107"/>
    </source>
</evidence>
<dbReference type="InterPro" id="IPR008974">
    <property type="entry name" value="TRAF-like"/>
</dbReference>
<evidence type="ECO:0000259" key="1">
    <source>
        <dbReference type="PROSITE" id="PS50144"/>
    </source>
</evidence>
<dbReference type="Proteomes" id="UP001328107">
    <property type="component" value="Unassembled WGS sequence"/>
</dbReference>
<accession>A0AAN4Z5E5</accession>
<feature type="non-terminal residue" evidence="2">
    <location>
        <position position="1"/>
    </location>
</feature>
<name>A0AAN4Z5E5_9BILA</name>
<dbReference type="PROSITE" id="PS50144">
    <property type="entry name" value="MATH"/>
    <property type="match status" value="1"/>
</dbReference>
<proteinExistence type="predicted"/>
<keyword evidence="3" id="KW-1185">Reference proteome</keyword>
<sequence>GVYSSEVEVCGLLWKLLLVKRSSSPYLEVYLLSRTYDPGPWSIDVSAEFRLILTDEYRHLQREIKETFCHRHTRWGIPEFIPWNELEGFGRMVQLKFDSTSLTLSES</sequence>
<comment type="caution">
    <text evidence="2">The sequence shown here is derived from an EMBL/GenBank/DDBJ whole genome shotgun (WGS) entry which is preliminary data.</text>
</comment>
<dbReference type="InterPro" id="IPR002083">
    <property type="entry name" value="MATH/TRAF_dom"/>
</dbReference>
<reference evidence="3" key="1">
    <citation type="submission" date="2022-10" db="EMBL/GenBank/DDBJ databases">
        <title>Genome assembly of Pristionchus species.</title>
        <authorList>
            <person name="Yoshida K."/>
            <person name="Sommer R.J."/>
        </authorList>
    </citation>
    <scope>NUCLEOTIDE SEQUENCE [LARGE SCALE GENOMIC DNA]</scope>
    <source>
        <strain evidence="3">RS5460</strain>
    </source>
</reference>
<dbReference type="SUPFAM" id="SSF49599">
    <property type="entry name" value="TRAF domain-like"/>
    <property type="match status" value="1"/>
</dbReference>
<dbReference type="Gene3D" id="2.60.210.10">
    <property type="entry name" value="Apoptosis, Tumor Necrosis Factor Receptor Associated Protein 2, Chain A"/>
    <property type="match status" value="1"/>
</dbReference>
<gene>
    <name evidence="2" type="ORF">PMAYCL1PPCAC_04987</name>
</gene>
<dbReference type="CDD" id="cd00121">
    <property type="entry name" value="MATH"/>
    <property type="match status" value="1"/>
</dbReference>
<feature type="domain" description="MATH" evidence="1">
    <location>
        <begin position="1"/>
        <end position="106"/>
    </location>
</feature>
<dbReference type="EMBL" id="BTRK01000002">
    <property type="protein sequence ID" value="GMR34792.1"/>
    <property type="molecule type" value="Genomic_DNA"/>
</dbReference>
<protein>
    <recommendedName>
        <fullName evidence="1">MATH domain-containing protein</fullName>
    </recommendedName>
</protein>